<name>A0AAV7QZX8_PLEWA</name>
<evidence type="ECO:0000313" key="1">
    <source>
        <dbReference type="EMBL" id="KAJ1144529.1"/>
    </source>
</evidence>
<sequence length="128" mass="13715">MVATDYSHFLQPEGGRLLRCQGSALSGIPRSPLQGAGRRRIQALYGDRNPGGALFSLTAQQLGRGSGGSATMLGGRWACRADEAGSHYDSVPLPYRSFRGFVRPPRKAAELPRGRLARTVSILRSCSA</sequence>
<dbReference type="AlphaFoldDB" id="A0AAV7QZX8"/>
<dbReference type="EMBL" id="JANPWB010000010">
    <property type="protein sequence ID" value="KAJ1144529.1"/>
    <property type="molecule type" value="Genomic_DNA"/>
</dbReference>
<dbReference type="Proteomes" id="UP001066276">
    <property type="component" value="Chromosome 6"/>
</dbReference>
<reference evidence="1" key="1">
    <citation type="journal article" date="2022" name="bioRxiv">
        <title>Sequencing and chromosome-scale assembly of the giantPleurodeles waltlgenome.</title>
        <authorList>
            <person name="Brown T."/>
            <person name="Elewa A."/>
            <person name="Iarovenko S."/>
            <person name="Subramanian E."/>
            <person name="Araus A.J."/>
            <person name="Petzold A."/>
            <person name="Susuki M."/>
            <person name="Suzuki K.-i.T."/>
            <person name="Hayashi T."/>
            <person name="Toyoda A."/>
            <person name="Oliveira C."/>
            <person name="Osipova E."/>
            <person name="Leigh N.D."/>
            <person name="Simon A."/>
            <person name="Yun M.H."/>
        </authorList>
    </citation>
    <scope>NUCLEOTIDE SEQUENCE</scope>
    <source>
        <strain evidence="1">20211129_DDA</strain>
        <tissue evidence="1">Liver</tissue>
    </source>
</reference>
<gene>
    <name evidence="1" type="ORF">NDU88_010827</name>
</gene>
<evidence type="ECO:0000313" key="2">
    <source>
        <dbReference type="Proteomes" id="UP001066276"/>
    </source>
</evidence>
<comment type="caution">
    <text evidence="1">The sequence shown here is derived from an EMBL/GenBank/DDBJ whole genome shotgun (WGS) entry which is preliminary data.</text>
</comment>
<keyword evidence="2" id="KW-1185">Reference proteome</keyword>
<protein>
    <submittedName>
        <fullName evidence="1">Uncharacterized protein</fullName>
    </submittedName>
</protein>
<accession>A0AAV7QZX8</accession>
<proteinExistence type="predicted"/>
<organism evidence="1 2">
    <name type="scientific">Pleurodeles waltl</name>
    <name type="common">Iberian ribbed newt</name>
    <dbReference type="NCBI Taxonomy" id="8319"/>
    <lineage>
        <taxon>Eukaryota</taxon>
        <taxon>Metazoa</taxon>
        <taxon>Chordata</taxon>
        <taxon>Craniata</taxon>
        <taxon>Vertebrata</taxon>
        <taxon>Euteleostomi</taxon>
        <taxon>Amphibia</taxon>
        <taxon>Batrachia</taxon>
        <taxon>Caudata</taxon>
        <taxon>Salamandroidea</taxon>
        <taxon>Salamandridae</taxon>
        <taxon>Pleurodelinae</taxon>
        <taxon>Pleurodeles</taxon>
    </lineage>
</organism>